<feature type="region of interest" description="Disordered" evidence="20">
    <location>
        <begin position="1"/>
        <end position="34"/>
    </location>
</feature>
<keyword evidence="6 19" id="KW-0547">Nucleotide-binding</keyword>
<keyword evidence="10" id="KW-0744">Spermatogenesis</keyword>
<feature type="compositionally biased region" description="Basic and acidic residues" evidence="20">
    <location>
        <begin position="498"/>
        <end position="518"/>
    </location>
</feature>
<keyword evidence="11" id="KW-0896">Oogenesis</keyword>
<evidence type="ECO:0000259" key="22">
    <source>
        <dbReference type="PROSITE" id="PS50011"/>
    </source>
</evidence>
<keyword evidence="9" id="KW-0460">Magnesium</keyword>
<keyword evidence="14" id="KW-0131">Cell cycle</keyword>
<evidence type="ECO:0000256" key="2">
    <source>
        <dbReference type="ARBA" id="ARBA00012513"/>
    </source>
</evidence>
<comment type="catalytic activity">
    <reaction evidence="16">
        <text>L-threonyl-[protein] + ATP = O-phospho-L-threonyl-[protein] + ADP + H(+)</text>
        <dbReference type="Rhea" id="RHEA:46608"/>
        <dbReference type="Rhea" id="RHEA-COMP:11060"/>
        <dbReference type="Rhea" id="RHEA-COMP:11605"/>
        <dbReference type="ChEBI" id="CHEBI:15378"/>
        <dbReference type="ChEBI" id="CHEBI:30013"/>
        <dbReference type="ChEBI" id="CHEBI:30616"/>
        <dbReference type="ChEBI" id="CHEBI:61977"/>
        <dbReference type="ChEBI" id="CHEBI:456216"/>
        <dbReference type="EC" id="2.7.11.1"/>
    </reaction>
</comment>
<evidence type="ECO:0000256" key="16">
    <source>
        <dbReference type="ARBA" id="ARBA00047899"/>
    </source>
</evidence>
<reference evidence="23" key="1">
    <citation type="submission" date="2023-10" db="EMBL/GenBank/DDBJ databases">
        <title>Genome assembly of Pristionchus species.</title>
        <authorList>
            <person name="Yoshida K."/>
            <person name="Sommer R.J."/>
        </authorList>
    </citation>
    <scope>NUCLEOTIDE SEQUENCE</scope>
    <source>
        <strain evidence="23">RS0144</strain>
    </source>
</reference>
<evidence type="ECO:0000256" key="7">
    <source>
        <dbReference type="ARBA" id="ARBA00022777"/>
    </source>
</evidence>
<feature type="transmembrane region" description="Helical" evidence="21">
    <location>
        <begin position="394"/>
        <end position="413"/>
    </location>
</feature>
<dbReference type="GO" id="GO:0048477">
    <property type="term" value="P:oogenesis"/>
    <property type="evidence" value="ECO:0007669"/>
    <property type="project" value="UniProtKB-KW"/>
</dbReference>
<feature type="compositionally biased region" description="Basic and acidic residues" evidence="20">
    <location>
        <begin position="468"/>
        <end position="481"/>
    </location>
</feature>
<dbReference type="GO" id="GO:0005634">
    <property type="term" value="C:nucleus"/>
    <property type="evidence" value="ECO:0007669"/>
    <property type="project" value="TreeGrafter"/>
</dbReference>
<comment type="subcellular location">
    <subcellularLocation>
        <location evidence="1">Golgi apparatus membrane</location>
        <topology evidence="1">Peripheral membrane protein</topology>
    </subcellularLocation>
</comment>
<keyword evidence="21" id="KW-1133">Transmembrane helix</keyword>
<evidence type="ECO:0000256" key="6">
    <source>
        <dbReference type="ARBA" id="ARBA00022741"/>
    </source>
</evidence>
<dbReference type="Pfam" id="PF00069">
    <property type="entry name" value="Pkinase"/>
    <property type="match status" value="1"/>
</dbReference>
<dbReference type="EMBL" id="BTSX01000005">
    <property type="protein sequence ID" value="GMT02253.1"/>
    <property type="molecule type" value="Genomic_DNA"/>
</dbReference>
<dbReference type="GO" id="GO:0007283">
    <property type="term" value="P:spermatogenesis"/>
    <property type="evidence" value="ECO:0007669"/>
    <property type="project" value="UniProtKB-KW"/>
</dbReference>
<evidence type="ECO:0000256" key="9">
    <source>
        <dbReference type="ARBA" id="ARBA00022842"/>
    </source>
</evidence>
<keyword evidence="11" id="KW-0221">Differentiation</keyword>
<evidence type="ECO:0000256" key="5">
    <source>
        <dbReference type="ARBA" id="ARBA00022723"/>
    </source>
</evidence>
<feature type="region of interest" description="Disordered" evidence="20">
    <location>
        <begin position="427"/>
        <end position="554"/>
    </location>
</feature>
<sequence>MQVSTIGSESPPLPDNQFMSPDNRLPPTVEPLSTKRERMEIRAASRLGDADERHFSRMVRSAPTIQRRRITSRAHAICFSTPPNTSNQPSPVESENAFCKTDHECVSIPIESPHYNISKRATYFDQCFVIEKKLGEGSFGEVFQAKSREDSLIYAVKRAIESYKSTADRAIKLREVQKHEELTPHPNLVYFNRAWEERGRLYIQTELCTTSLADYCKYYVPPISEIWDIFYDLINATDYLHSKDLIHLDIKPENVFLTDKKVCKLGDFGLMFDLKHDNPSLVEDGDSKYLAPEVLNARPTRAADIFSIGMSMLEVSTNLDLPTAGEHWHALRSGDVPQRFLKMLTADLRRLILWMIDPSADRRPTTKQLIDDPVVQWPFRFAAMEMRQKVRAMLLKYFFLFYSILALLSLSNFDMFRVGEMIADTRRKRTREEVAEQKESSTPERKRCRLETIDSTYSDEGTVTNTGKDSRDQFASEHHAIDQSNDASAVLHPSLSPFREDDENRERWAKQRMREERTGSPTSFVSPATPLLHHAASAPILGSRRSQRTLESPR</sequence>
<evidence type="ECO:0000256" key="18">
    <source>
        <dbReference type="ARBA" id="ARBA00071413"/>
    </source>
</evidence>
<evidence type="ECO:0000256" key="10">
    <source>
        <dbReference type="ARBA" id="ARBA00022871"/>
    </source>
</evidence>
<dbReference type="GO" id="GO:0004674">
    <property type="term" value="F:protein serine/threonine kinase activity"/>
    <property type="evidence" value="ECO:0007669"/>
    <property type="project" value="UniProtKB-KW"/>
</dbReference>
<dbReference type="InterPro" id="IPR011009">
    <property type="entry name" value="Kinase-like_dom_sf"/>
</dbReference>
<dbReference type="Proteomes" id="UP001432027">
    <property type="component" value="Unassembled WGS sequence"/>
</dbReference>
<evidence type="ECO:0000256" key="21">
    <source>
        <dbReference type="SAM" id="Phobius"/>
    </source>
</evidence>
<evidence type="ECO:0000256" key="13">
    <source>
        <dbReference type="ARBA" id="ARBA00023136"/>
    </source>
</evidence>
<keyword evidence="7" id="KW-0418">Kinase</keyword>
<gene>
    <name evidence="23" type="ORF">PENTCL1PPCAC_24427</name>
</gene>
<dbReference type="GO" id="GO:0000139">
    <property type="term" value="C:Golgi membrane"/>
    <property type="evidence" value="ECO:0007669"/>
    <property type="project" value="UniProtKB-SubCell"/>
</dbReference>
<keyword evidence="8 19" id="KW-0067">ATP-binding</keyword>
<evidence type="ECO:0000313" key="23">
    <source>
        <dbReference type="EMBL" id="GMT02253.1"/>
    </source>
</evidence>
<keyword evidence="21" id="KW-0812">Transmembrane</keyword>
<feature type="domain" description="Protein kinase" evidence="22">
    <location>
        <begin position="128"/>
        <end position="375"/>
    </location>
</feature>
<comment type="catalytic activity">
    <reaction evidence="17">
        <text>L-seryl-[protein] + ATP = O-phospho-L-seryl-[protein] + ADP + H(+)</text>
        <dbReference type="Rhea" id="RHEA:17989"/>
        <dbReference type="Rhea" id="RHEA-COMP:9863"/>
        <dbReference type="Rhea" id="RHEA-COMP:11604"/>
        <dbReference type="ChEBI" id="CHEBI:15378"/>
        <dbReference type="ChEBI" id="CHEBI:29999"/>
        <dbReference type="ChEBI" id="CHEBI:30616"/>
        <dbReference type="ChEBI" id="CHEBI:83421"/>
        <dbReference type="ChEBI" id="CHEBI:456216"/>
        <dbReference type="EC" id="2.7.11.1"/>
    </reaction>
</comment>
<dbReference type="AlphaFoldDB" id="A0AAV5U6G4"/>
<dbReference type="PANTHER" id="PTHR11042:SF183">
    <property type="entry name" value="MEMBRANE-ASSOCIATED TYROSINE- AND THREONINE-SPECIFIC CDC2-INHIBITORY KINASE"/>
    <property type="match status" value="1"/>
</dbReference>
<dbReference type="InterPro" id="IPR000719">
    <property type="entry name" value="Prot_kinase_dom"/>
</dbReference>
<name>A0AAV5U6G4_9BILA</name>
<dbReference type="SUPFAM" id="SSF56112">
    <property type="entry name" value="Protein kinase-like (PK-like)"/>
    <property type="match status" value="1"/>
</dbReference>
<proteinExistence type="inferred from homology"/>
<feature type="compositionally biased region" description="Polar residues" evidence="20">
    <location>
        <begin position="453"/>
        <end position="467"/>
    </location>
</feature>
<dbReference type="PROSITE" id="PS50011">
    <property type="entry name" value="PROTEIN_KINASE_DOM"/>
    <property type="match status" value="1"/>
</dbReference>
<evidence type="ECO:0000256" key="15">
    <source>
        <dbReference type="ARBA" id="ARBA00037982"/>
    </source>
</evidence>
<organism evidence="23 24">
    <name type="scientific">Pristionchus entomophagus</name>
    <dbReference type="NCBI Taxonomy" id="358040"/>
    <lineage>
        <taxon>Eukaryota</taxon>
        <taxon>Metazoa</taxon>
        <taxon>Ecdysozoa</taxon>
        <taxon>Nematoda</taxon>
        <taxon>Chromadorea</taxon>
        <taxon>Rhabditida</taxon>
        <taxon>Rhabditina</taxon>
        <taxon>Diplogasteromorpha</taxon>
        <taxon>Diplogasteroidea</taxon>
        <taxon>Neodiplogasteridae</taxon>
        <taxon>Pristionchus</taxon>
    </lineage>
</organism>
<evidence type="ECO:0000256" key="3">
    <source>
        <dbReference type="ARBA" id="ARBA00022527"/>
    </source>
</evidence>
<dbReference type="InterPro" id="IPR017441">
    <property type="entry name" value="Protein_kinase_ATP_BS"/>
</dbReference>
<keyword evidence="4" id="KW-0808">Transferase</keyword>
<dbReference type="PANTHER" id="PTHR11042">
    <property type="entry name" value="EUKARYOTIC TRANSLATION INITIATION FACTOR 2-ALPHA KINASE EIF2-ALPHA KINASE -RELATED"/>
    <property type="match status" value="1"/>
</dbReference>
<feature type="non-terminal residue" evidence="23">
    <location>
        <position position="554"/>
    </location>
</feature>
<evidence type="ECO:0000256" key="14">
    <source>
        <dbReference type="ARBA" id="ARBA00023306"/>
    </source>
</evidence>
<dbReference type="SMART" id="SM00220">
    <property type="entry name" value="S_TKc"/>
    <property type="match status" value="1"/>
</dbReference>
<dbReference type="Gene3D" id="3.30.200.20">
    <property type="entry name" value="Phosphorylase Kinase, domain 1"/>
    <property type="match status" value="1"/>
</dbReference>
<dbReference type="GO" id="GO:0051321">
    <property type="term" value="P:meiotic cell cycle"/>
    <property type="evidence" value="ECO:0007669"/>
    <property type="project" value="TreeGrafter"/>
</dbReference>
<evidence type="ECO:0000256" key="20">
    <source>
        <dbReference type="SAM" id="MobiDB-lite"/>
    </source>
</evidence>
<evidence type="ECO:0000256" key="11">
    <source>
        <dbReference type="ARBA" id="ARBA00022943"/>
    </source>
</evidence>
<comment type="similarity">
    <text evidence="15">Belongs to the protein kinase superfamily. Ser/Thr protein kinase family. GCN2 subfamily.</text>
</comment>
<dbReference type="InterPro" id="IPR008271">
    <property type="entry name" value="Ser/Thr_kinase_AS"/>
</dbReference>
<evidence type="ECO:0000313" key="24">
    <source>
        <dbReference type="Proteomes" id="UP001432027"/>
    </source>
</evidence>
<keyword evidence="3" id="KW-0723">Serine/threonine-protein kinase</keyword>
<feature type="binding site" evidence="19">
    <location>
        <position position="157"/>
    </location>
    <ligand>
        <name>ATP</name>
        <dbReference type="ChEBI" id="CHEBI:30616"/>
    </ligand>
</feature>
<dbReference type="PROSITE" id="PS00107">
    <property type="entry name" value="PROTEIN_KINASE_ATP"/>
    <property type="match status" value="1"/>
</dbReference>
<dbReference type="PROSITE" id="PS00108">
    <property type="entry name" value="PROTEIN_KINASE_ST"/>
    <property type="match status" value="1"/>
</dbReference>
<keyword evidence="12" id="KW-0333">Golgi apparatus</keyword>
<keyword evidence="5" id="KW-0479">Metal-binding</keyword>
<dbReference type="Gene3D" id="1.10.510.10">
    <property type="entry name" value="Transferase(Phosphotransferase) domain 1"/>
    <property type="match status" value="1"/>
</dbReference>
<dbReference type="GO" id="GO:0005524">
    <property type="term" value="F:ATP binding"/>
    <property type="evidence" value="ECO:0007669"/>
    <property type="project" value="UniProtKB-UniRule"/>
</dbReference>
<evidence type="ECO:0000256" key="8">
    <source>
        <dbReference type="ARBA" id="ARBA00022840"/>
    </source>
</evidence>
<dbReference type="InterPro" id="IPR050339">
    <property type="entry name" value="CC_SR_Kinase"/>
</dbReference>
<evidence type="ECO:0000256" key="19">
    <source>
        <dbReference type="PROSITE-ProRule" id="PRU10141"/>
    </source>
</evidence>
<keyword evidence="13 21" id="KW-0472">Membrane</keyword>
<dbReference type="GO" id="GO:0110031">
    <property type="term" value="P:negative regulation of G2/MI transition of meiotic cell cycle"/>
    <property type="evidence" value="ECO:0007669"/>
    <property type="project" value="TreeGrafter"/>
</dbReference>
<protein>
    <recommendedName>
        <fullName evidence="18">Membrane-associated tyrosine- and threonine-specific cdc2-inhibitory kinase wee-1.3</fullName>
        <ecNumber evidence="2">2.7.11.1</ecNumber>
    </recommendedName>
</protein>
<dbReference type="EC" id="2.7.11.1" evidence="2"/>
<keyword evidence="24" id="KW-1185">Reference proteome</keyword>
<dbReference type="FunFam" id="1.10.510.10:FF:000315">
    <property type="entry name" value="membrane-associated tyrosine- and threonine-specific cdc2-inhibitory kinase"/>
    <property type="match status" value="1"/>
</dbReference>
<evidence type="ECO:0000256" key="12">
    <source>
        <dbReference type="ARBA" id="ARBA00023034"/>
    </source>
</evidence>
<dbReference type="GO" id="GO:0046872">
    <property type="term" value="F:metal ion binding"/>
    <property type="evidence" value="ECO:0007669"/>
    <property type="project" value="UniProtKB-KW"/>
</dbReference>
<feature type="compositionally biased region" description="Basic and acidic residues" evidence="20">
    <location>
        <begin position="430"/>
        <end position="452"/>
    </location>
</feature>
<evidence type="ECO:0000256" key="1">
    <source>
        <dbReference type="ARBA" id="ARBA00004395"/>
    </source>
</evidence>
<accession>A0AAV5U6G4</accession>
<evidence type="ECO:0000256" key="17">
    <source>
        <dbReference type="ARBA" id="ARBA00048679"/>
    </source>
</evidence>
<comment type="caution">
    <text evidence="23">The sequence shown here is derived from an EMBL/GenBank/DDBJ whole genome shotgun (WGS) entry which is preliminary data.</text>
</comment>
<evidence type="ECO:0000256" key="4">
    <source>
        <dbReference type="ARBA" id="ARBA00022679"/>
    </source>
</evidence>